<feature type="region of interest" description="Disordered" evidence="1">
    <location>
        <begin position="28"/>
        <end position="47"/>
    </location>
</feature>
<dbReference type="EMBL" id="PXYL01000022">
    <property type="protein sequence ID" value="PSJ55810.1"/>
    <property type="molecule type" value="Genomic_DNA"/>
</dbReference>
<organism evidence="2 3">
    <name type="scientific">Pseudaminobacter soli</name>
    <name type="common">ex Li et al. 2025</name>
    <dbReference type="NCBI Taxonomy" id="1295366"/>
    <lineage>
        <taxon>Bacteria</taxon>
        <taxon>Pseudomonadati</taxon>
        <taxon>Pseudomonadota</taxon>
        <taxon>Alphaproteobacteria</taxon>
        <taxon>Hyphomicrobiales</taxon>
        <taxon>Phyllobacteriaceae</taxon>
        <taxon>Pseudaminobacter</taxon>
    </lineage>
</organism>
<proteinExistence type="predicted"/>
<keyword evidence="3" id="KW-1185">Reference proteome</keyword>
<sequence>MSGARPPSPTKDKIMTLKLASLASDLSKERDGEWIEPKEWPGLNPEKPMEMTQLPGVAFHVRSTNYPPYVTARQTALEDLKKDFPDDQVPPEVAARIEGQLAVEHLLLNWRGFDIAYSADTVKVILASEEHRVLRSMIYWCAGRVGKRRVEFVKDAAKNSEAPSAGK</sequence>
<dbReference type="AlphaFoldDB" id="A0A2P7S017"/>
<gene>
    <name evidence="2" type="ORF">C7I85_26350</name>
</gene>
<feature type="compositionally biased region" description="Basic and acidic residues" evidence="1">
    <location>
        <begin position="28"/>
        <end position="39"/>
    </location>
</feature>
<evidence type="ECO:0000256" key="1">
    <source>
        <dbReference type="SAM" id="MobiDB-lite"/>
    </source>
</evidence>
<evidence type="ECO:0000313" key="3">
    <source>
        <dbReference type="Proteomes" id="UP000240653"/>
    </source>
</evidence>
<name>A0A2P7S017_9HYPH</name>
<accession>A0A2P7S017</accession>
<reference evidence="2 3" key="1">
    <citation type="submission" date="2018-03" db="EMBL/GenBank/DDBJ databases">
        <title>The draft genome of Mesorhizobium soli JCM 19897.</title>
        <authorList>
            <person name="Li L."/>
            <person name="Liu L."/>
            <person name="Liang L."/>
            <person name="Wang T."/>
            <person name="Zhang X."/>
        </authorList>
    </citation>
    <scope>NUCLEOTIDE SEQUENCE [LARGE SCALE GENOMIC DNA]</scope>
    <source>
        <strain evidence="2 3">JCM 19897</strain>
    </source>
</reference>
<protein>
    <submittedName>
        <fullName evidence="2">Uncharacterized protein</fullName>
    </submittedName>
</protein>
<comment type="caution">
    <text evidence="2">The sequence shown here is derived from an EMBL/GenBank/DDBJ whole genome shotgun (WGS) entry which is preliminary data.</text>
</comment>
<evidence type="ECO:0000313" key="2">
    <source>
        <dbReference type="EMBL" id="PSJ55810.1"/>
    </source>
</evidence>
<dbReference type="Proteomes" id="UP000240653">
    <property type="component" value="Unassembled WGS sequence"/>
</dbReference>